<accession>A0AA35Q5P8</accession>
<dbReference type="AlphaFoldDB" id="A0AA35Q5P8"/>
<protein>
    <submittedName>
        <fullName evidence="1">Uncharacterized protein</fullName>
    </submittedName>
</protein>
<reference evidence="1" key="1">
    <citation type="submission" date="2023-01" db="EMBL/GenBank/DDBJ databases">
        <authorList>
            <person name="Piombo E."/>
        </authorList>
    </citation>
    <scope>NUCLEOTIDE SEQUENCE</scope>
</reference>
<name>A0AA35Q5P8_9HYPO</name>
<dbReference type="Proteomes" id="UP001160390">
    <property type="component" value="Unassembled WGS sequence"/>
</dbReference>
<dbReference type="Pfam" id="PF01042">
    <property type="entry name" value="Ribonuc_L-PSP"/>
    <property type="match status" value="1"/>
</dbReference>
<proteinExistence type="predicted"/>
<dbReference type="EMBL" id="CABFNP030001210">
    <property type="protein sequence ID" value="CAI6092475.1"/>
    <property type="molecule type" value="Genomic_DNA"/>
</dbReference>
<dbReference type="InterPro" id="IPR035959">
    <property type="entry name" value="RutC-like_sf"/>
</dbReference>
<gene>
    <name evidence="1" type="ORF">CCHLO57077_00017645</name>
</gene>
<dbReference type="InterPro" id="IPR006175">
    <property type="entry name" value="YjgF/YER057c/UK114"/>
</dbReference>
<evidence type="ECO:0000313" key="2">
    <source>
        <dbReference type="Proteomes" id="UP001160390"/>
    </source>
</evidence>
<keyword evidence="2" id="KW-1185">Reference proteome</keyword>
<comment type="caution">
    <text evidence="1">The sequence shown here is derived from an EMBL/GenBank/DDBJ whole genome shotgun (WGS) entry which is preliminary data.</text>
</comment>
<evidence type="ECO:0000313" key="1">
    <source>
        <dbReference type="EMBL" id="CAI6092475.1"/>
    </source>
</evidence>
<sequence length="154" mass="17433">MISGQIPYPVTIFFCTLYYHCTNISHLGKYSYKKQGVWNRDNYHYIQAVRLGDIIHLSGQGGWDTDTGIIHKEISKEIDQAFANVDFTIKDAGGKSDKVQEHIVRNFLKYMPVPHATWTCIEIRRLGGGPDMNIEIEVQAHDPEGAAKANAREP</sequence>
<organism evidence="1 2">
    <name type="scientific">Clonostachys chloroleuca</name>
    <dbReference type="NCBI Taxonomy" id="1926264"/>
    <lineage>
        <taxon>Eukaryota</taxon>
        <taxon>Fungi</taxon>
        <taxon>Dikarya</taxon>
        <taxon>Ascomycota</taxon>
        <taxon>Pezizomycotina</taxon>
        <taxon>Sordariomycetes</taxon>
        <taxon>Hypocreomycetidae</taxon>
        <taxon>Hypocreales</taxon>
        <taxon>Bionectriaceae</taxon>
        <taxon>Clonostachys</taxon>
    </lineage>
</organism>
<dbReference type="SUPFAM" id="SSF55298">
    <property type="entry name" value="YjgF-like"/>
    <property type="match status" value="1"/>
</dbReference>
<dbReference type="Gene3D" id="3.30.1330.40">
    <property type="entry name" value="RutC-like"/>
    <property type="match status" value="1"/>
</dbReference>